<organism evidence="1 2">
    <name type="scientific">Orbilia brochopaga</name>
    <dbReference type="NCBI Taxonomy" id="3140254"/>
    <lineage>
        <taxon>Eukaryota</taxon>
        <taxon>Fungi</taxon>
        <taxon>Dikarya</taxon>
        <taxon>Ascomycota</taxon>
        <taxon>Pezizomycotina</taxon>
        <taxon>Orbiliomycetes</taxon>
        <taxon>Orbiliales</taxon>
        <taxon>Orbiliaceae</taxon>
        <taxon>Orbilia</taxon>
    </lineage>
</organism>
<protein>
    <submittedName>
        <fullName evidence="1">Uncharacterized protein</fullName>
    </submittedName>
</protein>
<evidence type="ECO:0000313" key="2">
    <source>
        <dbReference type="Proteomes" id="UP001375240"/>
    </source>
</evidence>
<name>A0AAV9URK5_9PEZI</name>
<dbReference type="AlphaFoldDB" id="A0AAV9URK5"/>
<dbReference type="Proteomes" id="UP001375240">
    <property type="component" value="Unassembled WGS sequence"/>
</dbReference>
<keyword evidence="2" id="KW-1185">Reference proteome</keyword>
<proteinExistence type="predicted"/>
<sequence length="213" mass="24004">MASFTQGIFRRRIVTAVLFATPAAGIYISTKLADNNYLSPDQPFLKLHEQIKLSQNEEPLRKKSLYDFSDQFKADLKAARATIASKSPADPTVALDQWLEKQAYNIITSLQYKHGFIKEYEDKGKTSMSHETPLIVQADRLITHTVITDDLPVALEPFVDEAQSFFENLLRSMGFSHSSVVFVYDKDKGGRFIIDIGFPVSSSYEKEALIGDE</sequence>
<accession>A0AAV9URK5</accession>
<dbReference type="EMBL" id="JAVHNQ010000006">
    <property type="protein sequence ID" value="KAK6344448.1"/>
    <property type="molecule type" value="Genomic_DNA"/>
</dbReference>
<gene>
    <name evidence="1" type="ORF">TWF696_008085</name>
</gene>
<reference evidence="1 2" key="1">
    <citation type="submission" date="2019-10" db="EMBL/GenBank/DDBJ databases">
        <authorList>
            <person name="Palmer J.M."/>
        </authorList>
    </citation>
    <scope>NUCLEOTIDE SEQUENCE [LARGE SCALE GENOMIC DNA]</scope>
    <source>
        <strain evidence="1 2">TWF696</strain>
    </source>
</reference>
<comment type="caution">
    <text evidence="1">The sequence shown here is derived from an EMBL/GenBank/DDBJ whole genome shotgun (WGS) entry which is preliminary data.</text>
</comment>
<evidence type="ECO:0000313" key="1">
    <source>
        <dbReference type="EMBL" id="KAK6344448.1"/>
    </source>
</evidence>